<dbReference type="InterPro" id="IPR011108">
    <property type="entry name" value="RMMBL"/>
</dbReference>
<dbReference type="SMART" id="SM00849">
    <property type="entry name" value="Lactamase_B"/>
    <property type="match status" value="1"/>
</dbReference>
<dbReference type="GO" id="GO:0004521">
    <property type="term" value="F:RNA endonuclease activity"/>
    <property type="evidence" value="ECO:0007669"/>
    <property type="project" value="TreeGrafter"/>
</dbReference>
<dbReference type="Gene3D" id="3.40.50.10890">
    <property type="match status" value="1"/>
</dbReference>
<dbReference type="STRING" id="229920.ADM99_15780"/>
<dbReference type="CDD" id="cd16295">
    <property type="entry name" value="TTHA0252-CPSF-like_MBL-fold"/>
    <property type="match status" value="1"/>
</dbReference>
<protein>
    <submittedName>
        <fullName evidence="4">Metallo-beta-lactamase</fullName>
    </submittedName>
</protein>
<feature type="domain" description="Beta-Casp" evidence="3">
    <location>
        <begin position="253"/>
        <end position="379"/>
    </location>
</feature>
<dbReference type="InterPro" id="IPR022712">
    <property type="entry name" value="Beta_Casp"/>
</dbReference>
<dbReference type="RefSeq" id="WP_062422475.1">
    <property type="nucleotide sequence ID" value="NZ_BBYA01000010.1"/>
</dbReference>
<dbReference type="InterPro" id="IPR050698">
    <property type="entry name" value="MBL"/>
</dbReference>
<reference evidence="4 5" key="1">
    <citation type="submission" date="2015-07" db="EMBL/GenBank/DDBJ databases">
        <title>Genome sequence of Leptolinea tardivitalis DSM 16556.</title>
        <authorList>
            <person name="Hemp J."/>
            <person name="Ward L.M."/>
            <person name="Pace L.A."/>
            <person name="Fischer W.W."/>
        </authorList>
    </citation>
    <scope>NUCLEOTIDE SEQUENCE [LARGE SCALE GENOMIC DNA]</scope>
    <source>
        <strain evidence="4 5">YMTK-2</strain>
    </source>
</reference>
<feature type="domain" description="Metallo-beta-lactamase" evidence="2">
    <location>
        <begin position="13"/>
        <end position="248"/>
    </location>
</feature>
<evidence type="ECO:0000313" key="5">
    <source>
        <dbReference type="Proteomes" id="UP000050430"/>
    </source>
</evidence>
<comment type="caution">
    <text evidence="4">The sequence shown here is derived from an EMBL/GenBank/DDBJ whole genome shotgun (WGS) entry which is preliminary data.</text>
</comment>
<name>A0A0P6WWS5_9CHLR</name>
<evidence type="ECO:0000259" key="3">
    <source>
        <dbReference type="SMART" id="SM01027"/>
    </source>
</evidence>
<dbReference type="InterPro" id="IPR001279">
    <property type="entry name" value="Metallo-B-lactamas"/>
</dbReference>
<dbReference type="SUPFAM" id="SSF56281">
    <property type="entry name" value="Metallo-hydrolase/oxidoreductase"/>
    <property type="match status" value="1"/>
</dbReference>
<dbReference type="Pfam" id="PF07521">
    <property type="entry name" value="RMMBL"/>
    <property type="match status" value="1"/>
</dbReference>
<gene>
    <name evidence="4" type="ORF">ADM99_15780</name>
</gene>
<evidence type="ECO:0000259" key="2">
    <source>
        <dbReference type="SMART" id="SM00849"/>
    </source>
</evidence>
<evidence type="ECO:0000313" key="4">
    <source>
        <dbReference type="EMBL" id="KPL70572.1"/>
    </source>
</evidence>
<dbReference type="Pfam" id="PF10996">
    <property type="entry name" value="Beta-Casp"/>
    <property type="match status" value="1"/>
</dbReference>
<sequence>MRIHFFGAAQTVTGSKYLIEVNGRHLLLECGFFQGKRGETYEKNLKFPFNPTTVDAVILSHAHIDHSGNLPNLIKKGYEGKIYATPATGLLADIMLQDSGHIQEADAEYVNTKRARKGEPPIEPIYTQEEAKHVASHFEVKEYNQSFSPIDGVTAHLVDAGHILGSAAVVLDVQENGKKYRFWFSGDIGRDNLPLLNDPVMPDNPDYLMMECTYGDKPHSDPEEAYREFRDVVARTIKRGGKVIIPAFAVGRTQEIVYSLNRMFSDGELKPVPVFVDSPLAVNASKIFREHTEYFDDETQKFIHQGNHPALDFPMLTYIQSVDESKKLNERRDPMIIISASGMAENGRILHHLANNIEDAKNTVTIVGWQAPYTLGRRLADREREVKIFGEEYQRRAEIATIGGLSAHAGQDMLVRYARAAGSNVKKIILVHGEQDAESALVQKFTENNFAPVEYPMEGSFIDLP</sequence>
<keyword evidence="1" id="KW-0378">Hydrolase</keyword>
<organism evidence="4 5">
    <name type="scientific">Leptolinea tardivitalis</name>
    <dbReference type="NCBI Taxonomy" id="229920"/>
    <lineage>
        <taxon>Bacteria</taxon>
        <taxon>Bacillati</taxon>
        <taxon>Chloroflexota</taxon>
        <taxon>Anaerolineae</taxon>
        <taxon>Anaerolineales</taxon>
        <taxon>Anaerolineaceae</taxon>
        <taxon>Leptolinea</taxon>
    </lineage>
</organism>
<dbReference type="SMART" id="SM01027">
    <property type="entry name" value="Beta-Casp"/>
    <property type="match status" value="1"/>
</dbReference>
<dbReference type="PANTHER" id="PTHR11203:SF37">
    <property type="entry name" value="INTEGRATOR COMPLEX SUBUNIT 11"/>
    <property type="match status" value="1"/>
</dbReference>
<dbReference type="Proteomes" id="UP000050430">
    <property type="component" value="Unassembled WGS sequence"/>
</dbReference>
<dbReference type="EMBL" id="LGCK01000014">
    <property type="protein sequence ID" value="KPL70572.1"/>
    <property type="molecule type" value="Genomic_DNA"/>
</dbReference>
<dbReference type="AlphaFoldDB" id="A0A0P6WWS5"/>
<dbReference type="InterPro" id="IPR036866">
    <property type="entry name" value="RibonucZ/Hydroxyglut_hydro"/>
</dbReference>
<keyword evidence="5" id="KW-1185">Reference proteome</keyword>
<evidence type="ECO:0000256" key="1">
    <source>
        <dbReference type="ARBA" id="ARBA00022801"/>
    </source>
</evidence>
<dbReference type="GO" id="GO:0016787">
    <property type="term" value="F:hydrolase activity"/>
    <property type="evidence" value="ECO:0007669"/>
    <property type="project" value="UniProtKB-KW"/>
</dbReference>
<proteinExistence type="predicted"/>
<dbReference type="OrthoDB" id="9803916at2"/>
<dbReference type="Pfam" id="PF00753">
    <property type="entry name" value="Lactamase_B"/>
    <property type="match status" value="1"/>
</dbReference>
<dbReference type="PATRIC" id="fig|229920.5.peg.532"/>
<dbReference type="Gene3D" id="3.60.15.10">
    <property type="entry name" value="Ribonuclease Z/Hydroxyacylglutathione hydrolase-like"/>
    <property type="match status" value="1"/>
</dbReference>
<dbReference type="PANTHER" id="PTHR11203">
    <property type="entry name" value="CLEAVAGE AND POLYADENYLATION SPECIFICITY FACTOR FAMILY MEMBER"/>
    <property type="match status" value="1"/>
</dbReference>
<accession>A0A0P6WWS5</accession>